<sequence>MDLFRHQRAGGPAGVWMARVEYDTVAFPFQQIVARDIYGVSELALLHRAQAECEQWRGDERAGYHANLRLRERMKGLAEDCQLYQAYHGFARSVIAAAFGGKIAYANQPKWRVHLAHTCSVSAWHCDAQVTRRSDQLTVWVPFVDVDEGCAMHVETGYGRGDFAPVTLRYGQALIFDGGYLAHGTVHNHTEVTRVSMDMRFACHRGTTASFERLREARPSPLPTWA</sequence>
<dbReference type="RefSeq" id="WP_274657973.1">
    <property type="nucleotide sequence ID" value="NZ_CP101655.1"/>
</dbReference>
<evidence type="ECO:0008006" key="3">
    <source>
        <dbReference type="Google" id="ProtNLM"/>
    </source>
</evidence>
<accession>A0ABY7Z7Y9</accession>
<gene>
    <name evidence="1" type="ORF">NN484_22910</name>
</gene>
<evidence type="ECO:0000313" key="2">
    <source>
        <dbReference type="Proteomes" id="UP001222282"/>
    </source>
</evidence>
<proteinExistence type="predicted"/>
<evidence type="ECO:0000313" key="1">
    <source>
        <dbReference type="EMBL" id="WDR35316.1"/>
    </source>
</evidence>
<dbReference type="Gene3D" id="2.60.120.620">
    <property type="entry name" value="q2cbj1_9rhob like domain"/>
    <property type="match status" value="1"/>
</dbReference>
<name>A0ABY7Z7Y9_9PSED</name>
<organism evidence="1 2">
    <name type="scientific">Pseudomonas serboccidentalis</name>
    <dbReference type="NCBI Taxonomy" id="2964670"/>
    <lineage>
        <taxon>Bacteria</taxon>
        <taxon>Pseudomonadati</taxon>
        <taxon>Pseudomonadota</taxon>
        <taxon>Gammaproteobacteria</taxon>
        <taxon>Pseudomonadales</taxon>
        <taxon>Pseudomonadaceae</taxon>
        <taxon>Pseudomonas</taxon>
    </lineage>
</organism>
<protein>
    <recommendedName>
        <fullName evidence="3">Streptomycin biosynthesis enzyme StrG</fullName>
    </recommendedName>
</protein>
<reference evidence="1 2" key="1">
    <citation type="submission" date="2022-07" db="EMBL/GenBank/DDBJ databases">
        <authorList>
            <person name="Abrouk D."/>
            <person name="Moenne-Loccoz Y."/>
            <person name="Todorovic I."/>
            <person name="Raicevic V."/>
            <person name="Jovicic-Petrovic J."/>
        </authorList>
    </citation>
    <scope>NUCLEOTIDE SEQUENCE [LARGE SCALE GENOMIC DNA]</scope>
    <source>
        <strain evidence="2">IT-P374</strain>
    </source>
</reference>
<keyword evidence="2" id="KW-1185">Reference proteome</keyword>
<dbReference type="Proteomes" id="UP001222282">
    <property type="component" value="Chromosome"/>
</dbReference>
<dbReference type="EMBL" id="CP101655">
    <property type="protein sequence ID" value="WDR35316.1"/>
    <property type="molecule type" value="Genomic_DNA"/>
</dbReference>
<dbReference type="SUPFAM" id="SSF51197">
    <property type="entry name" value="Clavaminate synthase-like"/>
    <property type="match status" value="1"/>
</dbReference>